<protein>
    <submittedName>
        <fullName evidence="1">Uncharacterized protein</fullName>
    </submittedName>
</protein>
<dbReference type="EMBL" id="CM011682">
    <property type="protein sequence ID" value="TMS15692.1"/>
    <property type="molecule type" value="Genomic_DNA"/>
</dbReference>
<keyword evidence="2" id="KW-1185">Reference proteome</keyword>
<accession>A0ACD3R8M0</accession>
<evidence type="ECO:0000313" key="2">
    <source>
        <dbReference type="Proteomes" id="UP000793456"/>
    </source>
</evidence>
<evidence type="ECO:0000313" key="1">
    <source>
        <dbReference type="EMBL" id="TMS15692.1"/>
    </source>
</evidence>
<name>A0ACD3R8M0_LARCR</name>
<reference evidence="1" key="1">
    <citation type="submission" date="2018-11" db="EMBL/GenBank/DDBJ databases">
        <title>The sequence and de novo assembly of Larimichthys crocea genome using PacBio and Hi-C technologies.</title>
        <authorList>
            <person name="Xu P."/>
            <person name="Chen B."/>
            <person name="Zhou Z."/>
            <person name="Ke Q."/>
            <person name="Wu Y."/>
            <person name="Bai H."/>
            <person name="Pu F."/>
        </authorList>
    </citation>
    <scope>NUCLEOTIDE SEQUENCE</scope>
    <source>
        <tissue evidence="1">Muscle</tissue>
    </source>
</reference>
<gene>
    <name evidence="1" type="ORF">E3U43_022154</name>
</gene>
<proteinExistence type="predicted"/>
<dbReference type="Proteomes" id="UP000793456">
    <property type="component" value="Chromosome IX"/>
</dbReference>
<comment type="caution">
    <text evidence="1">The sequence shown here is derived from an EMBL/GenBank/DDBJ whole genome shotgun (WGS) entry which is preliminary data.</text>
</comment>
<sequence>MGLLFRPFAASPPQLECLTGFLGRQKRNEASPFLELERSAVSRFEGDEPRRVALSSLNGHASPELNASPSHLSVAGYSNEVRNMCRPAVKGRVNGSVAENMDRSNTSVSCVCV</sequence>
<organism evidence="1 2">
    <name type="scientific">Larimichthys crocea</name>
    <name type="common">Large yellow croaker</name>
    <name type="synonym">Pseudosciaena crocea</name>
    <dbReference type="NCBI Taxonomy" id="215358"/>
    <lineage>
        <taxon>Eukaryota</taxon>
        <taxon>Metazoa</taxon>
        <taxon>Chordata</taxon>
        <taxon>Craniata</taxon>
        <taxon>Vertebrata</taxon>
        <taxon>Euteleostomi</taxon>
        <taxon>Actinopterygii</taxon>
        <taxon>Neopterygii</taxon>
        <taxon>Teleostei</taxon>
        <taxon>Neoteleostei</taxon>
        <taxon>Acanthomorphata</taxon>
        <taxon>Eupercaria</taxon>
        <taxon>Sciaenidae</taxon>
        <taxon>Larimichthys</taxon>
    </lineage>
</organism>